<feature type="compositionally biased region" description="Basic and acidic residues" evidence="2">
    <location>
        <begin position="525"/>
        <end position="543"/>
    </location>
</feature>
<feature type="compositionally biased region" description="Basic and acidic residues" evidence="2">
    <location>
        <begin position="485"/>
        <end position="503"/>
    </location>
</feature>
<feature type="domain" description="D-arabinono-1,4-lactone oxidase C-terminal" evidence="4">
    <location>
        <begin position="665"/>
        <end position="854"/>
    </location>
</feature>
<dbReference type="EMBL" id="AP027734">
    <property type="protein sequence ID" value="BDZ55859.1"/>
    <property type="molecule type" value="Genomic_DNA"/>
</dbReference>
<dbReference type="InterPro" id="IPR001608">
    <property type="entry name" value="Ala_racemase_N"/>
</dbReference>
<dbReference type="PANTHER" id="PTHR28004:SF2">
    <property type="entry name" value="D-SERINE DEHYDRATASE"/>
    <property type="match status" value="1"/>
</dbReference>
<dbReference type="Pfam" id="PF04030">
    <property type="entry name" value="ALO"/>
    <property type="match status" value="1"/>
</dbReference>
<sequence length="874" mass="95120">MTTSTLDLTPQATDAATDPSHLDPARHWPAMTEATRHLDAPVGAIHLGALRRNAHEMLRRAGGVPIRVATKSIRVRGVVEALLAMPGYRGVLAYTLAEAIWLAERIPGLDDLVVGYPTAEAGAIRRLATDPDLARRITLMVDSPAQLDLVDAVRGPGSREEVRVCLELDASWHAPVLGHLGVRRSPLHEPEDAGLFAAYVAARPGFRLVGMMAYEAQIAGVATDPPGRPVGGAVNRWMQSRSMPELRERRARAVAAVRRHAELEFVNGGGTGSLEATAADPSVTELGAGSGILAGHLFDGYAHFSPAPAAAFALDVVRSPSARHATILGGGWIASGPHGSDRLPRIVWPEGLRMLPREAAGEVQTPVTGAAVARLRAGDRVWLRHTKSGELAEHLNEYAVVDGGEVVGTLPTYRGEERRSCDGEWSALAQLGSHRVGAAEPDRAARGRGCGPASGAGRREGRTPRQARRIRPQLHGHRRRTRHPARPDRPVGRRRSGCRDRAGHARSRHPAPSASGPARAVRPGPAEHGRHRPADDLGRDLDRHPRHRARLRRARDAGRRRAARDRHRRVPVGRRARARRPAAGSEAGARRARSPHRADAPARPGLRHAGRRDHRAGRRGGRRVDAARPRRRPLRVLLVPAHHDRADQDQHAPSGGHAARTLGRVGRWVDDELLANGVYRAMCATGAAIPALTPGFSRLAERFTGGRDFTDLSSKVFVTNRTVRFAEMEYAIPLEAVPEAFRAIRSLIDRNGWRISFPIEVRAAAADDNWLSTAHGRDSGYIAVHRYFREDPTEYFGGVEAIMRDLGGRPHWGKMHTQSADSLRVAYPRFDDFLAVRDRLDPDGRFANPYLDRVLGAVGGRNGRTGVAERNGAA</sequence>
<evidence type="ECO:0000259" key="4">
    <source>
        <dbReference type="Pfam" id="PF04030"/>
    </source>
</evidence>
<dbReference type="Gene3D" id="3.20.20.10">
    <property type="entry name" value="Alanine racemase"/>
    <property type="match status" value="1"/>
</dbReference>
<dbReference type="InterPro" id="IPR007173">
    <property type="entry name" value="ALO_C"/>
</dbReference>
<feature type="compositionally biased region" description="Basic and acidic residues" evidence="2">
    <location>
        <begin position="641"/>
        <end position="650"/>
    </location>
</feature>
<name>A0ABM8H4X3_9MICO</name>
<evidence type="ECO:0000313" key="6">
    <source>
        <dbReference type="Proteomes" id="UP001321477"/>
    </source>
</evidence>
<dbReference type="InterPro" id="IPR051466">
    <property type="entry name" value="D-amino_acid_metab_enzyme"/>
</dbReference>
<dbReference type="Pfam" id="PF01168">
    <property type="entry name" value="Ala_racemase_N"/>
    <property type="match status" value="1"/>
</dbReference>
<feature type="region of interest" description="Disordered" evidence="2">
    <location>
        <begin position="1"/>
        <end position="24"/>
    </location>
</feature>
<dbReference type="SUPFAM" id="SSF51419">
    <property type="entry name" value="PLP-binding barrel"/>
    <property type="match status" value="1"/>
</dbReference>
<evidence type="ECO:0008006" key="7">
    <source>
        <dbReference type="Google" id="ProtNLM"/>
    </source>
</evidence>
<evidence type="ECO:0000256" key="2">
    <source>
        <dbReference type="SAM" id="MobiDB-lite"/>
    </source>
</evidence>
<feature type="domain" description="Alanine racemase N-terminal" evidence="3">
    <location>
        <begin position="45"/>
        <end position="218"/>
    </location>
</feature>
<feature type="region of interest" description="Disordered" evidence="2">
    <location>
        <begin position="640"/>
        <end position="659"/>
    </location>
</feature>
<evidence type="ECO:0000313" key="5">
    <source>
        <dbReference type="EMBL" id="BDZ55859.1"/>
    </source>
</evidence>
<dbReference type="Gene3D" id="3.30.70.2520">
    <property type="match status" value="1"/>
</dbReference>
<protein>
    <recommendedName>
        <fullName evidence="7">D-arabinono-1,4-lactone oxidase</fullName>
    </recommendedName>
</protein>
<dbReference type="Proteomes" id="UP001321477">
    <property type="component" value="Chromosome"/>
</dbReference>
<dbReference type="InterPro" id="IPR029066">
    <property type="entry name" value="PLP-binding_barrel"/>
</dbReference>
<reference evidence="6" key="1">
    <citation type="journal article" date="2019" name="Int. J. Syst. Evol. Microbiol.">
        <title>The Global Catalogue of Microorganisms (GCM) 10K type strain sequencing project: providing services to taxonomists for standard genome sequencing and annotation.</title>
        <authorList>
            <consortium name="The Broad Institute Genomics Platform"/>
            <consortium name="The Broad Institute Genome Sequencing Center for Infectious Disease"/>
            <person name="Wu L."/>
            <person name="Ma J."/>
        </authorList>
    </citation>
    <scope>NUCLEOTIDE SEQUENCE [LARGE SCALE GENOMIC DNA]</scope>
    <source>
        <strain evidence="6">NBRC 109019</strain>
    </source>
</reference>
<evidence type="ECO:0000256" key="1">
    <source>
        <dbReference type="ARBA" id="ARBA00023002"/>
    </source>
</evidence>
<keyword evidence="6" id="KW-1185">Reference proteome</keyword>
<feature type="region of interest" description="Disordered" evidence="2">
    <location>
        <begin position="434"/>
        <end position="634"/>
    </location>
</feature>
<feature type="compositionally biased region" description="Basic residues" evidence="2">
    <location>
        <begin position="605"/>
        <end position="621"/>
    </location>
</feature>
<feature type="compositionally biased region" description="Polar residues" evidence="2">
    <location>
        <begin position="1"/>
        <end position="14"/>
    </location>
</feature>
<feature type="compositionally biased region" description="Basic residues" evidence="2">
    <location>
        <begin position="544"/>
        <end position="553"/>
    </location>
</feature>
<dbReference type="PANTHER" id="PTHR28004">
    <property type="entry name" value="ZGC:162816-RELATED"/>
    <property type="match status" value="1"/>
</dbReference>
<feature type="compositionally biased region" description="Basic residues" evidence="2">
    <location>
        <begin position="465"/>
        <end position="484"/>
    </location>
</feature>
<proteinExistence type="predicted"/>
<dbReference type="InterPro" id="IPR016171">
    <property type="entry name" value="Vanillyl_alc_oxidase_C-sub2"/>
</dbReference>
<gene>
    <name evidence="5" type="ORF">GCM10025870_29320</name>
</gene>
<evidence type="ECO:0000259" key="3">
    <source>
        <dbReference type="Pfam" id="PF01168"/>
    </source>
</evidence>
<organism evidence="5 6">
    <name type="scientific">Agromyces marinus</name>
    <dbReference type="NCBI Taxonomy" id="1389020"/>
    <lineage>
        <taxon>Bacteria</taxon>
        <taxon>Bacillati</taxon>
        <taxon>Actinomycetota</taxon>
        <taxon>Actinomycetes</taxon>
        <taxon>Micrococcales</taxon>
        <taxon>Microbacteriaceae</taxon>
        <taxon>Agromyces</taxon>
    </lineage>
</organism>
<dbReference type="Gene3D" id="1.10.45.10">
    <property type="entry name" value="Vanillyl-alcohol Oxidase, Chain A, domain 4"/>
    <property type="match status" value="1"/>
</dbReference>
<keyword evidence="1" id="KW-0560">Oxidoreductase</keyword>
<feature type="compositionally biased region" description="Basic residues" evidence="2">
    <location>
        <begin position="560"/>
        <end position="580"/>
    </location>
</feature>
<accession>A0ABM8H4X3</accession>